<dbReference type="PANTHER" id="PTHR28524:SF3">
    <property type="entry name" value="SUCCINATE DEHYDROGENASE ASSEMBLY FACTOR 4, MITOCHONDRIAL"/>
    <property type="match status" value="1"/>
</dbReference>
<protein>
    <recommendedName>
        <fullName evidence="2">Succinate dehydrogenase assembly factor 4, mitochondrial</fullName>
    </recommendedName>
</protein>
<sequence>MRRDFELKFDNREYHGYVLILDACIWFWVGLKDVTSLGLALFPMSSMLIDTPNTQNVCVKAISMRIAKIFQGRQYTFRMLRVVNRIAPRATSLRALSTEKPKVPKKSKEEIMKEKTPAGKLDDLKPYEDPYLKKHPGGVNPVTGEIGGPAGPEPTRYGDWERKGRVTDF</sequence>
<feature type="compositionally biased region" description="Basic and acidic residues" evidence="3">
    <location>
        <begin position="156"/>
        <end position="169"/>
    </location>
</feature>
<dbReference type="EMBL" id="KE124796">
    <property type="protein sequence ID" value="EPB79294.1"/>
    <property type="molecule type" value="Genomic_DNA"/>
</dbReference>
<evidence type="ECO:0000256" key="2">
    <source>
        <dbReference type="ARBA" id="ARBA00022170"/>
    </source>
</evidence>
<evidence type="ECO:0000256" key="1">
    <source>
        <dbReference type="ARBA" id="ARBA00005701"/>
    </source>
</evidence>
<gene>
    <name evidence="4" type="ORF">ANCCEY_01587</name>
</gene>
<evidence type="ECO:0000313" key="5">
    <source>
        <dbReference type="Proteomes" id="UP000054495"/>
    </source>
</evidence>
<keyword evidence="5" id="KW-1185">Reference proteome</keyword>
<dbReference type="Proteomes" id="UP000054495">
    <property type="component" value="Unassembled WGS sequence"/>
</dbReference>
<comment type="similarity">
    <text evidence="1">Belongs to the SDHAF4 family.</text>
</comment>
<evidence type="ECO:0000256" key="3">
    <source>
        <dbReference type="SAM" id="MobiDB-lite"/>
    </source>
</evidence>
<dbReference type="AlphaFoldDB" id="A0A0D6M599"/>
<proteinExistence type="inferred from homology"/>
<dbReference type="PANTHER" id="PTHR28524">
    <property type="entry name" value="SUCCINATE DEHYDROGENASE ASSEMBLY FACTOR 4, MITOCHONDRIAL"/>
    <property type="match status" value="1"/>
</dbReference>
<dbReference type="GO" id="GO:0005739">
    <property type="term" value="C:mitochondrion"/>
    <property type="evidence" value="ECO:0007669"/>
    <property type="project" value="TreeGrafter"/>
</dbReference>
<dbReference type="Pfam" id="PF07896">
    <property type="entry name" value="DUF1674"/>
    <property type="match status" value="1"/>
</dbReference>
<organism evidence="4 5">
    <name type="scientific">Ancylostoma ceylanicum</name>
    <dbReference type="NCBI Taxonomy" id="53326"/>
    <lineage>
        <taxon>Eukaryota</taxon>
        <taxon>Metazoa</taxon>
        <taxon>Ecdysozoa</taxon>
        <taxon>Nematoda</taxon>
        <taxon>Chromadorea</taxon>
        <taxon>Rhabditida</taxon>
        <taxon>Rhabditina</taxon>
        <taxon>Rhabditomorpha</taxon>
        <taxon>Strongyloidea</taxon>
        <taxon>Ancylostomatidae</taxon>
        <taxon>Ancylostomatinae</taxon>
        <taxon>Ancylostoma</taxon>
    </lineage>
</organism>
<name>A0A0D6M599_9BILA</name>
<feature type="region of interest" description="Disordered" evidence="3">
    <location>
        <begin position="97"/>
        <end position="169"/>
    </location>
</feature>
<feature type="compositionally biased region" description="Basic and acidic residues" evidence="3">
    <location>
        <begin position="97"/>
        <end position="132"/>
    </location>
</feature>
<accession>A0A0D6M599</accession>
<dbReference type="InterPro" id="IPR012875">
    <property type="entry name" value="SDHF4"/>
</dbReference>
<dbReference type="GO" id="GO:0034553">
    <property type="term" value="P:mitochondrial respiratory chain complex II assembly"/>
    <property type="evidence" value="ECO:0007669"/>
    <property type="project" value="TreeGrafter"/>
</dbReference>
<reference evidence="4 5" key="1">
    <citation type="submission" date="2013-05" db="EMBL/GenBank/DDBJ databases">
        <title>Draft genome of the parasitic nematode Anyclostoma ceylanicum.</title>
        <authorList>
            <person name="Mitreva M."/>
        </authorList>
    </citation>
    <scope>NUCLEOTIDE SEQUENCE [LARGE SCALE GENOMIC DNA]</scope>
</reference>
<evidence type="ECO:0000313" key="4">
    <source>
        <dbReference type="EMBL" id="EPB79294.1"/>
    </source>
</evidence>